<dbReference type="Proteomes" id="UP001206895">
    <property type="component" value="Unassembled WGS sequence"/>
</dbReference>
<protein>
    <submittedName>
        <fullName evidence="8">Protein-disulfide isomerase</fullName>
    </submittedName>
</protein>
<dbReference type="Gene3D" id="3.40.30.10">
    <property type="entry name" value="Glutaredoxin"/>
    <property type="match status" value="1"/>
</dbReference>
<evidence type="ECO:0000259" key="7">
    <source>
        <dbReference type="Pfam" id="PF13462"/>
    </source>
</evidence>
<dbReference type="EMBL" id="JAMTCJ010000002">
    <property type="protein sequence ID" value="MCP2175548.1"/>
    <property type="molecule type" value="Genomic_DNA"/>
</dbReference>
<evidence type="ECO:0000313" key="8">
    <source>
        <dbReference type="EMBL" id="MCP2175548.1"/>
    </source>
</evidence>
<keyword evidence="4" id="KW-1015">Disulfide bond</keyword>
<name>A0ABT1HD02_9NOCA</name>
<comment type="caution">
    <text evidence="8">The sequence shown here is derived from an EMBL/GenBank/DDBJ whole genome shotgun (WGS) entry which is preliminary data.</text>
</comment>
<keyword evidence="2" id="KW-0732">Signal</keyword>
<proteinExistence type="inferred from homology"/>
<dbReference type="InterPro" id="IPR036249">
    <property type="entry name" value="Thioredoxin-like_sf"/>
</dbReference>
<evidence type="ECO:0000256" key="3">
    <source>
        <dbReference type="ARBA" id="ARBA00023002"/>
    </source>
</evidence>
<evidence type="ECO:0000256" key="2">
    <source>
        <dbReference type="ARBA" id="ARBA00022729"/>
    </source>
</evidence>
<dbReference type="RefSeq" id="WP_253660604.1">
    <property type="nucleotide sequence ID" value="NZ_BAAAJQ010000001.1"/>
</dbReference>
<reference evidence="8 9" key="1">
    <citation type="submission" date="2022-06" db="EMBL/GenBank/DDBJ databases">
        <title>Genomic Encyclopedia of Archaeal and Bacterial Type Strains, Phase II (KMG-II): from individual species to whole genera.</title>
        <authorList>
            <person name="Goeker M."/>
        </authorList>
    </citation>
    <scope>NUCLEOTIDE SEQUENCE [LARGE SCALE GENOMIC DNA]</scope>
    <source>
        <strain evidence="8 9">DSM 44693</strain>
    </source>
</reference>
<accession>A0ABT1HD02</accession>
<dbReference type="InterPro" id="IPR012336">
    <property type="entry name" value="Thioredoxin-like_fold"/>
</dbReference>
<comment type="similarity">
    <text evidence="1">Belongs to the thioredoxin family. DsbA subfamily.</text>
</comment>
<evidence type="ECO:0000313" key="9">
    <source>
        <dbReference type="Proteomes" id="UP001206895"/>
    </source>
</evidence>
<sequence>MAAAAKRTPTVINPRDAERRRSIVVRIAATAVVVVVAAAIGIGLILTKDDSSSSAGGTAPPSVVTDTGAYRVNTPTAPKATLTLIEDFQCPACKAFEAQFGDAVKELRSNPQVAIDYKPIAILNQQSSTQYSTRAANASACVAESTATTGDYTKWLAFHDALYAQQPEEGGAGLTDATLTSIATTAGAPSSVGSCITDKKYSGWVDAQTTKVSENGLQGTPQIELNGKVLQLSTPQALIAAVDAAVKQ</sequence>
<dbReference type="SUPFAM" id="SSF52833">
    <property type="entry name" value="Thioredoxin-like"/>
    <property type="match status" value="1"/>
</dbReference>
<keyword evidence="6" id="KW-0472">Membrane</keyword>
<feature type="transmembrane region" description="Helical" evidence="6">
    <location>
        <begin position="23"/>
        <end position="46"/>
    </location>
</feature>
<keyword evidence="6" id="KW-1133">Transmembrane helix</keyword>
<dbReference type="PANTHER" id="PTHR13887">
    <property type="entry name" value="GLUTATHIONE S-TRANSFERASE KAPPA"/>
    <property type="match status" value="1"/>
</dbReference>
<organism evidence="8 9">
    <name type="scientific">Williamsia maris</name>
    <dbReference type="NCBI Taxonomy" id="72806"/>
    <lineage>
        <taxon>Bacteria</taxon>
        <taxon>Bacillati</taxon>
        <taxon>Actinomycetota</taxon>
        <taxon>Actinomycetes</taxon>
        <taxon>Mycobacteriales</taxon>
        <taxon>Nocardiaceae</taxon>
        <taxon>Williamsia</taxon>
    </lineage>
</organism>
<dbReference type="PANTHER" id="PTHR13887:SF14">
    <property type="entry name" value="DISULFIDE BOND FORMATION PROTEIN D"/>
    <property type="match status" value="1"/>
</dbReference>
<dbReference type="Pfam" id="PF13462">
    <property type="entry name" value="Thioredoxin_4"/>
    <property type="match status" value="1"/>
</dbReference>
<evidence type="ECO:0000256" key="5">
    <source>
        <dbReference type="ARBA" id="ARBA00023284"/>
    </source>
</evidence>
<dbReference type="GO" id="GO:0016853">
    <property type="term" value="F:isomerase activity"/>
    <property type="evidence" value="ECO:0007669"/>
    <property type="project" value="UniProtKB-KW"/>
</dbReference>
<feature type="domain" description="Thioredoxin-like fold" evidence="7">
    <location>
        <begin position="79"/>
        <end position="243"/>
    </location>
</feature>
<evidence type="ECO:0000256" key="6">
    <source>
        <dbReference type="SAM" id="Phobius"/>
    </source>
</evidence>
<keyword evidence="5" id="KW-0676">Redox-active center</keyword>
<keyword evidence="8" id="KW-0413">Isomerase</keyword>
<keyword evidence="6" id="KW-0812">Transmembrane</keyword>
<gene>
    <name evidence="8" type="ORF">LX13_001367</name>
</gene>
<evidence type="ECO:0000256" key="1">
    <source>
        <dbReference type="ARBA" id="ARBA00005791"/>
    </source>
</evidence>
<evidence type="ECO:0000256" key="4">
    <source>
        <dbReference type="ARBA" id="ARBA00023157"/>
    </source>
</evidence>
<keyword evidence="9" id="KW-1185">Reference proteome</keyword>
<keyword evidence="3" id="KW-0560">Oxidoreductase</keyword>